<gene>
    <name evidence="1" type="ORF">I2H31_03380</name>
</gene>
<proteinExistence type="predicted"/>
<dbReference type="Proteomes" id="UP000618931">
    <property type="component" value="Unassembled WGS sequence"/>
</dbReference>
<reference evidence="1 2" key="1">
    <citation type="submission" date="2020-11" db="EMBL/GenBank/DDBJ databases">
        <authorList>
            <person name="Kim M.K."/>
        </authorList>
    </citation>
    <scope>NUCLEOTIDE SEQUENCE [LARGE SCALE GENOMIC DNA]</scope>
    <source>
        <strain evidence="1 2">BT662</strain>
    </source>
</reference>
<comment type="caution">
    <text evidence="1">The sequence shown here is derived from an EMBL/GenBank/DDBJ whole genome shotgun (WGS) entry which is preliminary data.</text>
</comment>
<accession>A0ABS0HZK6</accession>
<evidence type="ECO:0000313" key="1">
    <source>
        <dbReference type="EMBL" id="MBF9220136.1"/>
    </source>
</evidence>
<evidence type="ECO:0000313" key="2">
    <source>
        <dbReference type="Proteomes" id="UP000618931"/>
    </source>
</evidence>
<dbReference type="EMBL" id="JADQDM010000001">
    <property type="protein sequence ID" value="MBF9220136.1"/>
    <property type="molecule type" value="Genomic_DNA"/>
</dbReference>
<dbReference type="RefSeq" id="WP_196291577.1">
    <property type="nucleotide sequence ID" value="NZ_JADQDM010000001.1"/>
</dbReference>
<keyword evidence="2" id="KW-1185">Reference proteome</keyword>
<evidence type="ECO:0008006" key="3">
    <source>
        <dbReference type="Google" id="ProtNLM"/>
    </source>
</evidence>
<sequence length="207" mass="23397">MPTITEPANEQKPRLRFTFPDTWLAFKYDEQDPVNPHFYQERLEKIDGLRGVDIVAGPQPAFAELLLLEVKNYRGRAPKLHQKVKSGKLHRQLLLKAVHTWAGLHLGARQQDALLPADLRAAMLRPAQPVSFVVLLAEDPIWPTAKVTDTRQEEHNRRTKRQGFEKKLREKLTPLGIQCRLADVGDLPKRCAWQAEALAPAIGPASA</sequence>
<name>A0ABS0HZK6_9BACT</name>
<protein>
    <recommendedName>
        <fullName evidence="3">DUF2726 domain-containing protein</fullName>
    </recommendedName>
</protein>
<organism evidence="1 2">
    <name type="scientific">Hymenobacter ruricola</name>
    <dbReference type="NCBI Taxonomy" id="2791023"/>
    <lineage>
        <taxon>Bacteria</taxon>
        <taxon>Pseudomonadati</taxon>
        <taxon>Bacteroidota</taxon>
        <taxon>Cytophagia</taxon>
        <taxon>Cytophagales</taxon>
        <taxon>Hymenobacteraceae</taxon>
        <taxon>Hymenobacter</taxon>
    </lineage>
</organism>